<feature type="chain" id="PRO_5038425451" evidence="6">
    <location>
        <begin position="31"/>
        <end position="536"/>
    </location>
</feature>
<dbReference type="Pfam" id="PF16555">
    <property type="entry name" value="GramPos_pilinD1"/>
    <property type="match status" value="1"/>
</dbReference>
<feature type="domain" description="Gram-positive cocci surface proteins LPxTG" evidence="7">
    <location>
        <begin position="500"/>
        <end position="536"/>
    </location>
</feature>
<dbReference type="NCBIfam" id="TIGR04226">
    <property type="entry name" value="RrgB_K2N_iso_D2"/>
    <property type="match status" value="1"/>
</dbReference>
<dbReference type="Proteomes" id="UP000325415">
    <property type="component" value="Unassembled WGS sequence"/>
</dbReference>
<dbReference type="AlphaFoldDB" id="A0A5N6S147"/>
<feature type="transmembrane region" description="Helical" evidence="5">
    <location>
        <begin position="505"/>
        <end position="528"/>
    </location>
</feature>
<proteinExistence type="predicted"/>
<organism evidence="8 9">
    <name type="scientific">Bifidobacterium tibiigranuli</name>
    <dbReference type="NCBI Taxonomy" id="2172043"/>
    <lineage>
        <taxon>Bacteria</taxon>
        <taxon>Bacillati</taxon>
        <taxon>Actinomycetota</taxon>
        <taxon>Actinomycetes</taxon>
        <taxon>Bifidobacteriales</taxon>
        <taxon>Bifidobacteriaceae</taxon>
        <taxon>Bifidobacterium</taxon>
    </lineage>
</organism>
<dbReference type="InterPro" id="IPR032364">
    <property type="entry name" value="GramPos_pilinD1_N"/>
</dbReference>
<dbReference type="OrthoDB" id="3199332at2"/>
<dbReference type="PROSITE" id="PS50847">
    <property type="entry name" value="GRAM_POS_ANCHORING"/>
    <property type="match status" value="1"/>
</dbReference>
<keyword evidence="2" id="KW-0964">Secreted</keyword>
<dbReference type="InterPro" id="IPR019931">
    <property type="entry name" value="LPXTG_anchor"/>
</dbReference>
<sequence length="536" mass="55031">MSNVGKSSLVRRVAAAAGALALGLAGLAGAALTANADTTVPVTGVGNIVAGTSTSLTINKYSGLEASTPDDGALNNSIDQTTHKPLNGVQFTITPVSAKTVNGTAQPINLDTPEGWDLISGVQASDVTKTGSAYTQDTANATTVTTANGGVAKATLPHGLYLVQEGDDTGNNGIVSKTADFLVTLPLPHVAQDGTTDGHWIYDVNVYPKNQLLAGPGKTINSDADQSALGVKVGDVVEYTIKQTVPALNTGETYTQARIFDNLRTDELAFDSQVSVQLNGTDLVAGDDYALTTDATGNVSWDLTPAGLAKIHKDDVITVVFKAKVLKVTVTGGIANGPGTGNPGEPGYGSEFNHKSVPPTQTPYTYWGQLQVTKVVKGNTDQKLANAEFAVAELPATANECPTTAPAAADAVATGTSDANGVVQWNSTPTSPLGLFVANSDTDPNPADFHKDYCLYETKAPAGYILKDAPQKVTITPGTTLTAGANDITVEDEQQNHPNLPLTGAAGTVVMTLGGIALVAAGGAAYAISRKKQSAR</sequence>
<dbReference type="GeneID" id="78126608"/>
<keyword evidence="3 6" id="KW-0732">Signal</keyword>
<keyword evidence="1" id="KW-0134">Cell wall</keyword>
<reference evidence="8 9" key="1">
    <citation type="submission" date="2018-04" db="EMBL/GenBank/DDBJ databases">
        <authorList>
            <person name="Eckel V.P."/>
            <person name="Vogel R.F."/>
        </authorList>
    </citation>
    <scope>NUCLEOTIDE SEQUENCE [LARGE SCALE GENOMIC DNA]</scope>
    <source>
        <strain evidence="9">TMW 2.1764</strain>
    </source>
</reference>
<evidence type="ECO:0000256" key="4">
    <source>
        <dbReference type="ARBA" id="ARBA00023088"/>
    </source>
</evidence>
<comment type="caution">
    <text evidence="8">The sequence shown here is derived from an EMBL/GenBank/DDBJ whole genome shotgun (WGS) entry which is preliminary data.</text>
</comment>
<evidence type="ECO:0000256" key="6">
    <source>
        <dbReference type="SAM" id="SignalP"/>
    </source>
</evidence>
<dbReference type="Gene3D" id="2.60.40.740">
    <property type="match status" value="1"/>
</dbReference>
<dbReference type="InterPro" id="IPR013783">
    <property type="entry name" value="Ig-like_fold"/>
</dbReference>
<dbReference type="Pfam" id="PF00746">
    <property type="entry name" value="Gram_pos_anchor"/>
    <property type="match status" value="1"/>
</dbReference>
<dbReference type="Gene3D" id="2.60.40.10">
    <property type="entry name" value="Immunoglobulins"/>
    <property type="match status" value="2"/>
</dbReference>
<keyword evidence="4" id="KW-0572">Peptidoglycan-anchor</keyword>
<dbReference type="InterPro" id="IPR026466">
    <property type="entry name" value="Fim_isopep_form_D2_dom"/>
</dbReference>
<evidence type="ECO:0000259" key="7">
    <source>
        <dbReference type="PROSITE" id="PS50847"/>
    </source>
</evidence>
<accession>A0A5N6S147</accession>
<dbReference type="GO" id="GO:0005975">
    <property type="term" value="P:carbohydrate metabolic process"/>
    <property type="evidence" value="ECO:0007669"/>
    <property type="project" value="UniProtKB-ARBA"/>
</dbReference>
<evidence type="ECO:0000256" key="1">
    <source>
        <dbReference type="ARBA" id="ARBA00022512"/>
    </source>
</evidence>
<dbReference type="EMBL" id="QDAG01000002">
    <property type="protein sequence ID" value="KAE8129731.1"/>
    <property type="molecule type" value="Genomic_DNA"/>
</dbReference>
<dbReference type="InterPro" id="IPR048052">
    <property type="entry name" value="FM1-like"/>
</dbReference>
<evidence type="ECO:0000313" key="8">
    <source>
        <dbReference type="EMBL" id="KAE8129731.1"/>
    </source>
</evidence>
<evidence type="ECO:0000256" key="3">
    <source>
        <dbReference type="ARBA" id="ARBA00022729"/>
    </source>
</evidence>
<gene>
    <name evidence="8" type="ORF">DDE84_02740</name>
</gene>
<dbReference type="RefSeq" id="WP_152580214.1">
    <property type="nucleotide sequence ID" value="NZ_JAKVIV010000012.1"/>
</dbReference>
<dbReference type="NCBIfam" id="TIGR01167">
    <property type="entry name" value="LPXTG_anchor"/>
    <property type="match status" value="1"/>
</dbReference>
<evidence type="ECO:0000313" key="9">
    <source>
        <dbReference type="Proteomes" id="UP000325415"/>
    </source>
</evidence>
<evidence type="ECO:0000256" key="2">
    <source>
        <dbReference type="ARBA" id="ARBA00022525"/>
    </source>
</evidence>
<keyword evidence="5" id="KW-0472">Membrane</keyword>
<keyword evidence="9" id="KW-1185">Reference proteome</keyword>
<keyword evidence="5" id="KW-1133">Transmembrane helix</keyword>
<protein>
    <submittedName>
        <fullName evidence="8">Isopeptide-forming domain-containing fimbrial protein</fullName>
    </submittedName>
</protein>
<name>A0A5N6S147_9BIFI</name>
<dbReference type="NCBIfam" id="NF033902">
    <property type="entry name" value="iso_D2_wall_anc"/>
    <property type="match status" value="1"/>
</dbReference>
<keyword evidence="5" id="KW-0812">Transmembrane</keyword>
<feature type="signal peptide" evidence="6">
    <location>
        <begin position="1"/>
        <end position="30"/>
    </location>
</feature>
<evidence type="ECO:0000256" key="5">
    <source>
        <dbReference type="SAM" id="Phobius"/>
    </source>
</evidence>